<evidence type="ECO:0000313" key="7">
    <source>
        <dbReference type="Proteomes" id="UP000531561"/>
    </source>
</evidence>
<dbReference type="InterPro" id="IPR008978">
    <property type="entry name" value="HSP20-like_chaperone"/>
</dbReference>
<feature type="compositionally biased region" description="Polar residues" evidence="4">
    <location>
        <begin position="197"/>
        <end position="209"/>
    </location>
</feature>
<keyword evidence="7" id="KW-1185">Reference proteome</keyword>
<organism evidence="6 7">
    <name type="scientific">Botrytis fragariae</name>
    <dbReference type="NCBI Taxonomy" id="1964551"/>
    <lineage>
        <taxon>Eukaryota</taxon>
        <taxon>Fungi</taxon>
        <taxon>Dikarya</taxon>
        <taxon>Ascomycota</taxon>
        <taxon>Pezizomycotina</taxon>
        <taxon>Leotiomycetes</taxon>
        <taxon>Helotiales</taxon>
        <taxon>Sclerotiniaceae</taxon>
        <taxon>Botrytis</taxon>
    </lineage>
</organism>
<evidence type="ECO:0000256" key="2">
    <source>
        <dbReference type="PROSITE-ProRule" id="PRU00285"/>
    </source>
</evidence>
<gene>
    <name evidence="6" type="ORF">Bfra_000345</name>
</gene>
<dbReference type="PROSITE" id="PS01031">
    <property type="entry name" value="SHSP"/>
    <property type="match status" value="1"/>
</dbReference>
<feature type="compositionally biased region" description="Basic and acidic residues" evidence="4">
    <location>
        <begin position="210"/>
        <end position="220"/>
    </location>
</feature>
<dbReference type="CDD" id="cd06464">
    <property type="entry name" value="ACD_sHsps-like"/>
    <property type="match status" value="1"/>
</dbReference>
<keyword evidence="1 6" id="KW-0346">Stress response</keyword>
<dbReference type="Gene3D" id="2.60.40.790">
    <property type="match status" value="1"/>
</dbReference>
<feature type="domain" description="SHSP" evidence="5">
    <location>
        <begin position="102"/>
        <end position="275"/>
    </location>
</feature>
<evidence type="ECO:0000256" key="4">
    <source>
        <dbReference type="SAM" id="MobiDB-lite"/>
    </source>
</evidence>
<dbReference type="OrthoDB" id="1431247at2759"/>
<reference evidence="6 7" key="1">
    <citation type="journal article" date="2020" name="Phytopathology">
        <title>A high-quality genome resource of Botrytis fragariae, a new and rapidly spreading fungal pathogen causing strawberry gray mold in the U.S.A.</title>
        <authorList>
            <person name="Wu Y."/>
            <person name="Saski C.A."/>
            <person name="Schnabel G."/>
            <person name="Xiao S."/>
            <person name="Hu M."/>
        </authorList>
    </citation>
    <scope>NUCLEOTIDE SEQUENCE [LARGE SCALE GENOMIC DNA]</scope>
    <source>
        <strain evidence="6 7">BVB16</strain>
    </source>
</reference>
<dbReference type="InterPro" id="IPR031107">
    <property type="entry name" value="Small_HSP"/>
</dbReference>
<feature type="region of interest" description="Disordered" evidence="4">
    <location>
        <begin position="149"/>
        <end position="220"/>
    </location>
</feature>
<evidence type="ECO:0000256" key="3">
    <source>
        <dbReference type="RuleBase" id="RU003616"/>
    </source>
</evidence>
<dbReference type="GeneID" id="59254484"/>
<protein>
    <submittedName>
        <fullName evidence="6">Putative 30 kDa heat shock protein</fullName>
    </submittedName>
</protein>
<comment type="caution">
    <text evidence="6">The sequence shown here is derived from an EMBL/GenBank/DDBJ whole genome shotgun (WGS) entry which is preliminary data.</text>
</comment>
<dbReference type="EMBL" id="JABFCT010000002">
    <property type="protein sequence ID" value="KAF5878180.1"/>
    <property type="molecule type" value="Genomic_DNA"/>
</dbReference>
<evidence type="ECO:0000256" key="1">
    <source>
        <dbReference type="ARBA" id="ARBA00023016"/>
    </source>
</evidence>
<name>A0A8H6B302_9HELO</name>
<proteinExistence type="inferred from homology"/>
<comment type="similarity">
    <text evidence="2 3">Belongs to the small heat shock protein (HSP20) family.</text>
</comment>
<accession>A0A8H6B302</accession>
<dbReference type="RefSeq" id="XP_037197125.1">
    <property type="nucleotide sequence ID" value="XM_037330792.1"/>
</dbReference>
<dbReference type="AlphaFoldDB" id="A0A8H6B302"/>
<dbReference type="InterPro" id="IPR002068">
    <property type="entry name" value="A-crystallin/Hsp20_dom"/>
</dbReference>
<dbReference type="SUPFAM" id="SSF49764">
    <property type="entry name" value="HSP20-like chaperones"/>
    <property type="match status" value="1"/>
</dbReference>
<dbReference type="PANTHER" id="PTHR11527">
    <property type="entry name" value="HEAT-SHOCK PROTEIN 20 FAMILY MEMBER"/>
    <property type="match status" value="1"/>
</dbReference>
<dbReference type="Proteomes" id="UP000531561">
    <property type="component" value="Unassembled WGS sequence"/>
</dbReference>
<evidence type="ECO:0000259" key="5">
    <source>
        <dbReference type="PROSITE" id="PS01031"/>
    </source>
</evidence>
<sequence>MVVVILEDADVQLNIVHYINIYNNLQYSSMQSFYRTTSRLPVATTIKRILKPQTTTRKMSFFPRHYITNEASSFHPLFRLLDDFDQYSSGRNDTNSRHHRSNVMKTFTPKFDVKEAGEVYELHGELPGIEQKDVEIEFVDDQTLTIRGRTERSYTSGTPPAGFVEDAPKSGAITEGGETEHKDKVHQPTVEDEDATTPASTDANTQMTKASEERKAKEPDHKFWVSERSIGEFSRSFSFPVRVNQDAVQASMKNGILSIIVPKAKKQEGRKITIQ</sequence>
<evidence type="ECO:0000313" key="6">
    <source>
        <dbReference type="EMBL" id="KAF5878180.1"/>
    </source>
</evidence>
<dbReference type="Pfam" id="PF00011">
    <property type="entry name" value="HSP20"/>
    <property type="match status" value="1"/>
</dbReference>